<proteinExistence type="predicted"/>
<keyword evidence="2" id="KW-1185">Reference proteome</keyword>
<evidence type="ECO:0000313" key="2">
    <source>
        <dbReference type="Proteomes" id="UP001589645"/>
    </source>
</evidence>
<name>A0ABV5HT41_9VIBR</name>
<organism evidence="1 2">
    <name type="scientific">Vibrio olivae</name>
    <dbReference type="NCBI Taxonomy" id="1243002"/>
    <lineage>
        <taxon>Bacteria</taxon>
        <taxon>Pseudomonadati</taxon>
        <taxon>Pseudomonadota</taxon>
        <taxon>Gammaproteobacteria</taxon>
        <taxon>Vibrionales</taxon>
        <taxon>Vibrionaceae</taxon>
        <taxon>Vibrio</taxon>
    </lineage>
</organism>
<sequence length="210" mass="23908">MQTFKDVFIKLDDKSIVDFISKVTDNVKSYWSRSYESEENSKYLGEIAFSFKRSGDSILPDAGLSIFQKENNTWYIPNVVPLEKGQLSYDEYNAIITDFYNSCLTPVALELDIDVEITSDSLTAEDVVGTKAGNLLEQFSSLANKSTGSSHPSDQKRWFAFILETCKQNKYVNSSDLARVLCEQGWSENSAQKLVIEYEFARDLITYMEQ</sequence>
<dbReference type="RefSeq" id="WP_023622872.1">
    <property type="nucleotide sequence ID" value="NZ_JBHMEP010000010.1"/>
</dbReference>
<protein>
    <submittedName>
        <fullName evidence="1">Uncharacterized protein</fullName>
    </submittedName>
</protein>
<evidence type="ECO:0000313" key="1">
    <source>
        <dbReference type="EMBL" id="MFB9137279.1"/>
    </source>
</evidence>
<gene>
    <name evidence="1" type="ORF">ACFFUV_20140</name>
</gene>
<dbReference type="EMBL" id="JBHMEP010000010">
    <property type="protein sequence ID" value="MFB9137279.1"/>
    <property type="molecule type" value="Genomic_DNA"/>
</dbReference>
<reference evidence="1 2" key="1">
    <citation type="submission" date="2024-09" db="EMBL/GenBank/DDBJ databases">
        <authorList>
            <person name="Sun Q."/>
            <person name="Mori K."/>
        </authorList>
    </citation>
    <scope>NUCLEOTIDE SEQUENCE [LARGE SCALE GENOMIC DNA]</scope>
    <source>
        <strain evidence="1 2">CECT 8064</strain>
    </source>
</reference>
<dbReference type="Proteomes" id="UP001589645">
    <property type="component" value="Unassembled WGS sequence"/>
</dbReference>
<accession>A0ABV5HT41</accession>
<comment type="caution">
    <text evidence="1">The sequence shown here is derived from an EMBL/GenBank/DDBJ whole genome shotgun (WGS) entry which is preliminary data.</text>
</comment>